<dbReference type="HOGENOM" id="CLU_039679_0_0_10"/>
<dbReference type="EMBL" id="CM001403">
    <property type="protein sequence ID" value="EHQ29122.1"/>
    <property type="molecule type" value="Genomic_DNA"/>
</dbReference>
<organism evidence="2 3">
    <name type="scientific">Mucilaginibacter paludis DSM 18603</name>
    <dbReference type="NCBI Taxonomy" id="714943"/>
    <lineage>
        <taxon>Bacteria</taxon>
        <taxon>Pseudomonadati</taxon>
        <taxon>Bacteroidota</taxon>
        <taxon>Sphingobacteriia</taxon>
        <taxon>Sphingobacteriales</taxon>
        <taxon>Sphingobacteriaceae</taxon>
        <taxon>Mucilaginibacter</taxon>
    </lineage>
</organism>
<evidence type="ECO:0000259" key="1">
    <source>
        <dbReference type="Pfam" id="PF01593"/>
    </source>
</evidence>
<dbReference type="PANTHER" id="PTHR42841">
    <property type="entry name" value="AMINE OXIDASE"/>
    <property type="match status" value="1"/>
</dbReference>
<dbReference type="OrthoDB" id="9767561at2"/>
<proteinExistence type="predicted"/>
<sequence>MEKDAQVIIIGAGLAGLTAAKVLKAAGKSVLLIEASDAVGGRVRTDEVNGFLLDRGFQVLLTAYPETKRFLNYSKLDLCRFDPGALILNTAGATSIGDPVRRPSSLISTLLSSAGTLTDKLRMLRLKLKLGRKTIEEIFAEQEITTIAYLQKEGFSPTIISQFFKPFMTGIFLEGQLSTSSRMFEFVFKMFGEGDAAIPAKGMGMIPLQLAEGLTSDEMIFNEKVDAIDGNRVKTASGVVYTADYILMATSQASILPPFGQATAVPHSVTNMYFSAKKKPFEMPLIALNTLPGKLVNNIAVMDRISPCYSKSGDALISLSLIGNHATENEDELRASVITELKFWYPDAIHWTHLKTYHIAYALPNDDSVCNEANDEVLRLNAQCFVCGDYLMNGSINAAMKSGRLAAEAIIKTMG</sequence>
<dbReference type="eggNOG" id="COG1232">
    <property type="taxonomic scope" value="Bacteria"/>
</dbReference>
<dbReference type="GO" id="GO:0016491">
    <property type="term" value="F:oxidoreductase activity"/>
    <property type="evidence" value="ECO:0007669"/>
    <property type="project" value="InterPro"/>
</dbReference>
<dbReference type="SUPFAM" id="SSF51905">
    <property type="entry name" value="FAD/NAD(P)-binding domain"/>
    <property type="match status" value="1"/>
</dbReference>
<protein>
    <submittedName>
        <fullName evidence="2">Amine oxidase</fullName>
    </submittedName>
</protein>
<reference evidence="2" key="1">
    <citation type="submission" date="2011-09" db="EMBL/GenBank/DDBJ databases">
        <title>The permanent draft genome of Mucilaginibacter paludis DSM 18603.</title>
        <authorList>
            <consortium name="US DOE Joint Genome Institute (JGI-PGF)"/>
            <person name="Lucas S."/>
            <person name="Han J."/>
            <person name="Lapidus A."/>
            <person name="Bruce D."/>
            <person name="Goodwin L."/>
            <person name="Pitluck S."/>
            <person name="Peters L."/>
            <person name="Kyrpides N."/>
            <person name="Mavromatis K."/>
            <person name="Ivanova N."/>
            <person name="Mikhailova N."/>
            <person name="Held B."/>
            <person name="Detter J.C."/>
            <person name="Tapia R."/>
            <person name="Han C."/>
            <person name="Land M."/>
            <person name="Hauser L."/>
            <person name="Markowitz V."/>
            <person name="Cheng J.-F."/>
            <person name="Hugenholtz P."/>
            <person name="Woyke T."/>
            <person name="Wu D."/>
            <person name="Tindall B."/>
            <person name="Brambilla E."/>
            <person name="Klenk H.-P."/>
            <person name="Eisen J.A."/>
        </authorList>
    </citation>
    <scope>NUCLEOTIDE SEQUENCE [LARGE SCALE GENOMIC DNA]</scope>
    <source>
        <strain evidence="2">DSM 18603</strain>
    </source>
</reference>
<evidence type="ECO:0000313" key="2">
    <source>
        <dbReference type="EMBL" id="EHQ29122.1"/>
    </source>
</evidence>
<dbReference type="InterPro" id="IPR002937">
    <property type="entry name" value="Amino_oxidase"/>
</dbReference>
<dbReference type="Gene3D" id="3.50.50.60">
    <property type="entry name" value="FAD/NAD(P)-binding domain"/>
    <property type="match status" value="1"/>
</dbReference>
<accession>H1YAK2</accession>
<feature type="domain" description="Amine oxidase" evidence="1">
    <location>
        <begin position="14"/>
        <end position="411"/>
    </location>
</feature>
<name>H1YAK2_9SPHI</name>
<gene>
    <name evidence="2" type="ORF">Mucpa_5044</name>
</gene>
<keyword evidence="3" id="KW-1185">Reference proteome</keyword>
<dbReference type="STRING" id="714943.Mucpa_5044"/>
<dbReference type="RefSeq" id="WP_008510157.1">
    <property type="nucleotide sequence ID" value="NZ_CM001403.1"/>
</dbReference>
<dbReference type="Pfam" id="PF01593">
    <property type="entry name" value="Amino_oxidase"/>
    <property type="match status" value="1"/>
</dbReference>
<dbReference type="Proteomes" id="UP000002774">
    <property type="component" value="Chromosome"/>
</dbReference>
<evidence type="ECO:0000313" key="3">
    <source>
        <dbReference type="Proteomes" id="UP000002774"/>
    </source>
</evidence>
<dbReference type="InterPro" id="IPR036188">
    <property type="entry name" value="FAD/NAD-bd_sf"/>
</dbReference>
<dbReference type="AlphaFoldDB" id="H1YAK2"/>